<evidence type="ECO:0000256" key="1">
    <source>
        <dbReference type="SAM" id="MobiDB-lite"/>
    </source>
</evidence>
<name>A0A9W8MXF4_9AGAR</name>
<feature type="region of interest" description="Disordered" evidence="1">
    <location>
        <begin position="77"/>
        <end position="102"/>
    </location>
</feature>
<proteinExistence type="predicted"/>
<evidence type="ECO:0000313" key="3">
    <source>
        <dbReference type="Proteomes" id="UP001148786"/>
    </source>
</evidence>
<sequence>MHGITLHNPPKGELFATFHAPAGSATSSSAMHATPVTPMAALFMANLMVNMGTMNPFMMPPWFMGYPAPVPTFQMPGPQTVASTPHCDELPSSDPPDVDMANPYPDIESFLKKLTELYLK</sequence>
<accession>A0A9W8MXF4</accession>
<dbReference type="EMBL" id="JANKHO010000179">
    <property type="protein sequence ID" value="KAJ3513788.1"/>
    <property type="molecule type" value="Genomic_DNA"/>
</dbReference>
<dbReference type="AlphaFoldDB" id="A0A9W8MXF4"/>
<keyword evidence="3" id="KW-1185">Reference proteome</keyword>
<organism evidence="2 3">
    <name type="scientific">Agrocybe chaxingu</name>
    <dbReference type="NCBI Taxonomy" id="84603"/>
    <lineage>
        <taxon>Eukaryota</taxon>
        <taxon>Fungi</taxon>
        <taxon>Dikarya</taxon>
        <taxon>Basidiomycota</taxon>
        <taxon>Agaricomycotina</taxon>
        <taxon>Agaricomycetes</taxon>
        <taxon>Agaricomycetidae</taxon>
        <taxon>Agaricales</taxon>
        <taxon>Agaricineae</taxon>
        <taxon>Strophariaceae</taxon>
        <taxon>Agrocybe</taxon>
    </lineage>
</organism>
<protein>
    <submittedName>
        <fullName evidence="2">Uncharacterized protein</fullName>
    </submittedName>
</protein>
<gene>
    <name evidence="2" type="ORF">NLJ89_g2753</name>
</gene>
<dbReference type="Proteomes" id="UP001148786">
    <property type="component" value="Unassembled WGS sequence"/>
</dbReference>
<reference evidence="2" key="1">
    <citation type="submission" date="2022-07" db="EMBL/GenBank/DDBJ databases">
        <title>Genome Sequence of Agrocybe chaxingu.</title>
        <authorList>
            <person name="Buettner E."/>
        </authorList>
    </citation>
    <scope>NUCLEOTIDE SEQUENCE</scope>
    <source>
        <strain evidence="2">MP-N11</strain>
    </source>
</reference>
<dbReference type="OrthoDB" id="2994402at2759"/>
<evidence type="ECO:0000313" key="2">
    <source>
        <dbReference type="EMBL" id="KAJ3513788.1"/>
    </source>
</evidence>
<comment type="caution">
    <text evidence="2">The sequence shown here is derived from an EMBL/GenBank/DDBJ whole genome shotgun (WGS) entry which is preliminary data.</text>
</comment>